<comment type="similarity">
    <text evidence="3">Belongs to the CheD family.</text>
</comment>
<sequence>MNAATSPAQQKPIEKRVIHAGEHHVSRKPIVLSTLLGSCVSVCLYDPVTRVVGMNHFLLATRHPSQDAPLASDAGRYGLGAMELLINDMLKLGARRANLRAKAFGGGNVLATRLNELPDRFSIGKINIDFVQRFLAQDRIPLVAQDFGGEMGRQIRFESSDFSVYLRRIPIKRASRILTEEKQYFDKELKHQHEQSSVEFW</sequence>
<dbReference type="Pfam" id="PF03975">
    <property type="entry name" value="CheD"/>
    <property type="match status" value="1"/>
</dbReference>
<keyword evidence="1 3" id="KW-0145">Chemotaxis</keyword>
<dbReference type="Proteomes" id="UP001432180">
    <property type="component" value="Chromosome"/>
</dbReference>
<dbReference type="PANTHER" id="PTHR35147:SF3">
    <property type="entry name" value="CHEMORECEPTOR GLUTAMINE DEAMIDASE CHED 1-RELATED"/>
    <property type="match status" value="1"/>
</dbReference>
<dbReference type="SUPFAM" id="SSF64438">
    <property type="entry name" value="CNF1/YfiH-like putative cysteine hydrolases"/>
    <property type="match status" value="1"/>
</dbReference>
<dbReference type="InterPro" id="IPR038592">
    <property type="entry name" value="CheD-like_sf"/>
</dbReference>
<organism evidence="4 5">
    <name type="scientific">Thiorhodovibrio winogradskyi</name>
    <dbReference type="NCBI Taxonomy" id="77007"/>
    <lineage>
        <taxon>Bacteria</taxon>
        <taxon>Pseudomonadati</taxon>
        <taxon>Pseudomonadota</taxon>
        <taxon>Gammaproteobacteria</taxon>
        <taxon>Chromatiales</taxon>
        <taxon>Chromatiaceae</taxon>
        <taxon>Thiorhodovibrio</taxon>
    </lineage>
</organism>
<gene>
    <name evidence="3 4" type="primary">cheD</name>
    <name evidence="4" type="ORF">Thiowin_04751</name>
</gene>
<protein>
    <recommendedName>
        <fullName evidence="3">Probable chemoreceptor glutamine deamidase CheD</fullName>
        <ecNumber evidence="3">3.5.1.44</ecNumber>
    </recommendedName>
</protein>
<dbReference type="HAMAP" id="MF_01440">
    <property type="entry name" value="CheD"/>
    <property type="match status" value="1"/>
</dbReference>
<dbReference type="InterPro" id="IPR005659">
    <property type="entry name" value="Chemorcpt_Glu_NH3ase_CheD"/>
</dbReference>
<dbReference type="EMBL" id="CP121472">
    <property type="protein sequence ID" value="WPL19614.1"/>
    <property type="molecule type" value="Genomic_DNA"/>
</dbReference>
<dbReference type="PANTHER" id="PTHR35147">
    <property type="entry name" value="CHEMORECEPTOR GLUTAMINE DEAMIDASE CHED-RELATED"/>
    <property type="match status" value="1"/>
</dbReference>
<reference evidence="4 5" key="1">
    <citation type="journal article" date="2023" name="Microorganisms">
        <title>Thiorhodovibrio frisius and Trv. litoralis spp. nov., Two Novel Members from a Clade of Fastidious Purple Sulfur Bacteria That Exhibit Unique Red-Shifted Light-Harvesting Capabilities.</title>
        <authorList>
            <person name="Methner A."/>
            <person name="Kuzyk S.B."/>
            <person name="Petersen J."/>
            <person name="Bauer S."/>
            <person name="Brinkmann H."/>
            <person name="Sichau K."/>
            <person name="Wanner G."/>
            <person name="Wolf J."/>
            <person name="Neumann-Schaal M."/>
            <person name="Henke P."/>
            <person name="Tank M."/>
            <person name="Sproer C."/>
            <person name="Bunk B."/>
            <person name="Overmann J."/>
        </authorList>
    </citation>
    <scope>NUCLEOTIDE SEQUENCE [LARGE SCALE GENOMIC DNA]</scope>
    <source>
        <strain evidence="4 5">DSM 6702</strain>
    </source>
</reference>
<evidence type="ECO:0000256" key="3">
    <source>
        <dbReference type="HAMAP-Rule" id="MF_01440"/>
    </source>
</evidence>
<proteinExistence type="inferred from homology"/>
<evidence type="ECO:0000256" key="1">
    <source>
        <dbReference type="ARBA" id="ARBA00022500"/>
    </source>
</evidence>
<dbReference type="InterPro" id="IPR011324">
    <property type="entry name" value="Cytotoxic_necrot_fac-like_cat"/>
</dbReference>
<dbReference type="EC" id="3.5.1.44" evidence="3"/>
<dbReference type="RefSeq" id="WP_328985365.1">
    <property type="nucleotide sequence ID" value="NZ_CP121472.1"/>
</dbReference>
<accession>A0ABZ0SGK5</accession>
<dbReference type="Gene3D" id="3.30.1330.200">
    <property type="match status" value="1"/>
</dbReference>
<evidence type="ECO:0000256" key="2">
    <source>
        <dbReference type="ARBA" id="ARBA00022801"/>
    </source>
</evidence>
<evidence type="ECO:0000313" key="5">
    <source>
        <dbReference type="Proteomes" id="UP001432180"/>
    </source>
</evidence>
<comment type="catalytic activity">
    <reaction evidence="3">
        <text>L-glutaminyl-[protein] + H2O = L-glutamyl-[protein] + NH4(+)</text>
        <dbReference type="Rhea" id="RHEA:16441"/>
        <dbReference type="Rhea" id="RHEA-COMP:10207"/>
        <dbReference type="Rhea" id="RHEA-COMP:10208"/>
        <dbReference type="ChEBI" id="CHEBI:15377"/>
        <dbReference type="ChEBI" id="CHEBI:28938"/>
        <dbReference type="ChEBI" id="CHEBI:29973"/>
        <dbReference type="ChEBI" id="CHEBI:30011"/>
        <dbReference type="EC" id="3.5.1.44"/>
    </reaction>
</comment>
<dbReference type="GO" id="GO:0050568">
    <property type="term" value="F:protein-glutamine glutaminase activity"/>
    <property type="evidence" value="ECO:0007669"/>
    <property type="project" value="UniProtKB-EC"/>
</dbReference>
<comment type="function">
    <text evidence="3">Probably deamidates glutamine residues to glutamate on methyl-accepting chemotaxis receptors (MCPs), playing an important role in chemotaxis.</text>
</comment>
<evidence type="ECO:0000313" key="4">
    <source>
        <dbReference type="EMBL" id="WPL19614.1"/>
    </source>
</evidence>
<name>A0ABZ0SGK5_9GAMM</name>
<keyword evidence="2 3" id="KW-0378">Hydrolase</keyword>
<keyword evidence="5" id="KW-1185">Reference proteome</keyword>
<dbReference type="CDD" id="cd16352">
    <property type="entry name" value="CheD"/>
    <property type="match status" value="1"/>
</dbReference>